<dbReference type="GO" id="GO:0008168">
    <property type="term" value="F:methyltransferase activity"/>
    <property type="evidence" value="ECO:0007669"/>
    <property type="project" value="UniProtKB-KW"/>
</dbReference>
<proteinExistence type="predicted"/>
<dbReference type="InterPro" id="IPR012675">
    <property type="entry name" value="Beta-grasp_dom_sf"/>
</dbReference>
<dbReference type="PROSITE" id="PS51085">
    <property type="entry name" value="2FE2S_FER_2"/>
    <property type="match status" value="1"/>
</dbReference>
<dbReference type="EMBL" id="FNTC01000002">
    <property type="protein sequence ID" value="SEC08169.1"/>
    <property type="molecule type" value="Genomic_DNA"/>
</dbReference>
<dbReference type="Proteomes" id="UP000198542">
    <property type="component" value="Unassembled WGS sequence"/>
</dbReference>
<dbReference type="CDD" id="cd06185">
    <property type="entry name" value="PDR_like"/>
    <property type="match status" value="1"/>
</dbReference>
<dbReference type="InterPro" id="IPR001041">
    <property type="entry name" value="2Fe-2S_ferredoxin-type"/>
</dbReference>
<evidence type="ECO:0000313" key="4">
    <source>
        <dbReference type="Proteomes" id="UP000198542"/>
    </source>
</evidence>
<organism evidence="3 4">
    <name type="scientific">Pseudomonas jessenii</name>
    <dbReference type="NCBI Taxonomy" id="77298"/>
    <lineage>
        <taxon>Bacteria</taxon>
        <taxon>Pseudomonadati</taxon>
        <taxon>Pseudomonadota</taxon>
        <taxon>Gammaproteobacteria</taxon>
        <taxon>Pseudomonadales</taxon>
        <taxon>Pseudomonadaceae</taxon>
        <taxon>Pseudomonas</taxon>
    </lineage>
</organism>
<dbReference type="PANTHER" id="PTHR30212">
    <property type="entry name" value="PROTEIN YIIM"/>
    <property type="match status" value="1"/>
</dbReference>
<dbReference type="PRINTS" id="PR00409">
    <property type="entry name" value="PHDIOXRDTASE"/>
</dbReference>
<feature type="domain" description="FAD-binding FR-type" evidence="2">
    <location>
        <begin position="2"/>
        <end position="104"/>
    </location>
</feature>
<dbReference type="InterPro" id="IPR052353">
    <property type="entry name" value="Benzoxazolinone_Detox_Enz"/>
</dbReference>
<dbReference type="InterPro" id="IPR017927">
    <property type="entry name" value="FAD-bd_FR_type"/>
</dbReference>
<keyword evidence="3" id="KW-0489">Methyltransferase</keyword>
<dbReference type="InterPro" id="IPR036010">
    <property type="entry name" value="2Fe-2S_ferredoxin-like_sf"/>
</dbReference>
<keyword evidence="4" id="KW-1185">Reference proteome</keyword>
<evidence type="ECO:0000313" key="3">
    <source>
        <dbReference type="EMBL" id="SEC08169.1"/>
    </source>
</evidence>
<dbReference type="GO" id="GO:0051536">
    <property type="term" value="F:iron-sulfur cluster binding"/>
    <property type="evidence" value="ECO:0007669"/>
    <property type="project" value="InterPro"/>
</dbReference>
<dbReference type="GO" id="GO:0016491">
    <property type="term" value="F:oxidoreductase activity"/>
    <property type="evidence" value="ECO:0007669"/>
    <property type="project" value="InterPro"/>
</dbReference>
<dbReference type="InterPro" id="IPR039261">
    <property type="entry name" value="FNR_nucleotide-bd"/>
</dbReference>
<evidence type="ECO:0000259" key="1">
    <source>
        <dbReference type="PROSITE" id="PS51085"/>
    </source>
</evidence>
<keyword evidence="3" id="KW-0808">Transferase</keyword>
<evidence type="ECO:0000259" key="2">
    <source>
        <dbReference type="PROSITE" id="PS51384"/>
    </source>
</evidence>
<dbReference type="SUPFAM" id="SSF54292">
    <property type="entry name" value="2Fe-2S ferredoxin-like"/>
    <property type="match status" value="1"/>
</dbReference>
<gene>
    <name evidence="3" type="ORF">SAMN04490187_3097</name>
</gene>
<dbReference type="SUPFAM" id="SSF63380">
    <property type="entry name" value="Riboflavin synthase domain-like"/>
    <property type="match status" value="1"/>
</dbReference>
<dbReference type="GO" id="GO:0032259">
    <property type="term" value="P:methylation"/>
    <property type="evidence" value="ECO:0007669"/>
    <property type="project" value="UniProtKB-KW"/>
</dbReference>
<dbReference type="SUPFAM" id="SSF52343">
    <property type="entry name" value="Ferredoxin reductase-like, C-terminal NADP-linked domain"/>
    <property type="match status" value="1"/>
</dbReference>
<dbReference type="Pfam" id="PF00111">
    <property type="entry name" value="Fer2"/>
    <property type="match status" value="1"/>
</dbReference>
<dbReference type="InterPro" id="IPR017938">
    <property type="entry name" value="Riboflavin_synthase-like_b-brl"/>
</dbReference>
<dbReference type="PROSITE" id="PS51384">
    <property type="entry name" value="FAD_FR"/>
    <property type="match status" value="1"/>
</dbReference>
<dbReference type="Gene3D" id="2.40.30.10">
    <property type="entry name" value="Translation factors"/>
    <property type="match status" value="1"/>
</dbReference>
<dbReference type="RefSeq" id="WP_090454368.1">
    <property type="nucleotide sequence ID" value="NZ_FNTC01000002.1"/>
</dbReference>
<accession>A0A231GP86</accession>
<sequence>MSDWNRVRVMAIVKAADAIMDICLLALDGQPLPVADAGSHIDIRLPNGLIRQYSVHRYDPSDGSYSIGVGLSEPSRGGSAFIHAHLRVGDLLEISAVRNNFPLAHDASTYFFIAGGIGITPILSMIRWCDANDKPWQLLYCVRSRSRAAYIEHLPRGGKLVFHSDDEMVGRPDLQAFTRQAKATDHLYCCGPSPLMNAVRDAAQAYLPSGQVHFELFSAPESDAPEKEQNKSFVVEFARSGMELTVPADTSLLDALEEVGIMVPYSCREGLCRTCECRVLAGEVDHRDYVLSEEERASNAVILQCVSRAKSSRLVLDI</sequence>
<dbReference type="PANTHER" id="PTHR30212:SF2">
    <property type="entry name" value="PROTEIN YIIM"/>
    <property type="match status" value="1"/>
</dbReference>
<dbReference type="Gene3D" id="3.40.50.80">
    <property type="entry name" value="Nucleotide-binding domain of ferredoxin-NADP reductase (FNR) module"/>
    <property type="match status" value="1"/>
</dbReference>
<dbReference type="Gene3D" id="3.10.20.30">
    <property type="match status" value="1"/>
</dbReference>
<feature type="domain" description="2Fe-2S ferredoxin-type" evidence="1">
    <location>
        <begin position="233"/>
        <end position="318"/>
    </location>
</feature>
<dbReference type="AlphaFoldDB" id="A0A231GP86"/>
<dbReference type="CDD" id="cd00207">
    <property type="entry name" value="fer2"/>
    <property type="match status" value="1"/>
</dbReference>
<protein>
    <submittedName>
        <fullName evidence="3">Vanillate O-demethylase ferredoxin subunit</fullName>
    </submittedName>
</protein>
<name>A0A231GP86_PSEJE</name>
<reference evidence="4" key="1">
    <citation type="submission" date="2016-10" db="EMBL/GenBank/DDBJ databases">
        <authorList>
            <person name="Varghese N."/>
            <person name="Submissions S."/>
        </authorList>
    </citation>
    <scope>NUCLEOTIDE SEQUENCE [LARGE SCALE GENOMIC DNA]</scope>
    <source>
        <strain evidence="4">BS3660</strain>
    </source>
</reference>